<proteinExistence type="predicted"/>
<comment type="caution">
    <text evidence="2">The sequence shown here is derived from an EMBL/GenBank/DDBJ whole genome shotgun (WGS) entry which is preliminary data.</text>
</comment>
<dbReference type="EMBL" id="JAIWYP010000014">
    <property type="protein sequence ID" value="KAH3710968.1"/>
    <property type="molecule type" value="Genomic_DNA"/>
</dbReference>
<gene>
    <name evidence="2" type="ORF">DPMN_070466</name>
</gene>
<evidence type="ECO:0000256" key="1">
    <source>
        <dbReference type="SAM" id="MobiDB-lite"/>
    </source>
</evidence>
<name>A0A9D3Z1C2_DREPO</name>
<evidence type="ECO:0000313" key="2">
    <source>
        <dbReference type="EMBL" id="KAH3710968.1"/>
    </source>
</evidence>
<accession>A0A9D3Z1C2</accession>
<feature type="region of interest" description="Disordered" evidence="1">
    <location>
        <begin position="160"/>
        <end position="179"/>
    </location>
</feature>
<protein>
    <submittedName>
        <fullName evidence="2">Uncharacterized protein</fullName>
    </submittedName>
</protein>
<reference evidence="2" key="2">
    <citation type="submission" date="2020-11" db="EMBL/GenBank/DDBJ databases">
        <authorList>
            <person name="McCartney M.A."/>
            <person name="Auch B."/>
            <person name="Kono T."/>
            <person name="Mallez S."/>
            <person name="Becker A."/>
            <person name="Gohl D.M."/>
            <person name="Silverstein K.A.T."/>
            <person name="Koren S."/>
            <person name="Bechman K.B."/>
            <person name="Herman A."/>
            <person name="Abrahante J.E."/>
            <person name="Garbe J."/>
        </authorList>
    </citation>
    <scope>NUCLEOTIDE SEQUENCE</scope>
    <source>
        <strain evidence="2">Duluth1</strain>
        <tissue evidence="2">Whole animal</tissue>
    </source>
</reference>
<dbReference type="Proteomes" id="UP000828390">
    <property type="component" value="Unassembled WGS sequence"/>
</dbReference>
<organism evidence="2 3">
    <name type="scientific">Dreissena polymorpha</name>
    <name type="common">Zebra mussel</name>
    <name type="synonym">Mytilus polymorpha</name>
    <dbReference type="NCBI Taxonomy" id="45954"/>
    <lineage>
        <taxon>Eukaryota</taxon>
        <taxon>Metazoa</taxon>
        <taxon>Spiralia</taxon>
        <taxon>Lophotrochozoa</taxon>
        <taxon>Mollusca</taxon>
        <taxon>Bivalvia</taxon>
        <taxon>Autobranchia</taxon>
        <taxon>Heteroconchia</taxon>
        <taxon>Euheterodonta</taxon>
        <taxon>Imparidentia</taxon>
        <taxon>Neoheterodontei</taxon>
        <taxon>Myida</taxon>
        <taxon>Dreissenoidea</taxon>
        <taxon>Dreissenidae</taxon>
        <taxon>Dreissena</taxon>
    </lineage>
</organism>
<reference evidence="2" key="1">
    <citation type="journal article" date="2019" name="bioRxiv">
        <title>The Genome of the Zebra Mussel, Dreissena polymorpha: A Resource for Invasive Species Research.</title>
        <authorList>
            <person name="McCartney M.A."/>
            <person name="Auch B."/>
            <person name="Kono T."/>
            <person name="Mallez S."/>
            <person name="Zhang Y."/>
            <person name="Obille A."/>
            <person name="Becker A."/>
            <person name="Abrahante J.E."/>
            <person name="Garbe J."/>
            <person name="Badalamenti J.P."/>
            <person name="Herman A."/>
            <person name="Mangelson H."/>
            <person name="Liachko I."/>
            <person name="Sullivan S."/>
            <person name="Sone E.D."/>
            <person name="Koren S."/>
            <person name="Silverstein K.A.T."/>
            <person name="Beckman K.B."/>
            <person name="Gohl D.M."/>
        </authorList>
    </citation>
    <scope>NUCLEOTIDE SEQUENCE</scope>
    <source>
        <strain evidence="2">Duluth1</strain>
        <tissue evidence="2">Whole animal</tissue>
    </source>
</reference>
<sequence>MNIPEKFHLTTRHLAGWPLLGLLGNHIRPNTMKHASHKLHSLGLLSTIGKQLLSTIGKQELLSTIGKQELLSTIGKQLLSTIGKQEVLKLGSHCRSDQLDQARPSGRVLWLGRSGIDWEAIVHLVERIGREDRADIGRMSCGGHLIGSAVGTHLKFHEAPSLSRNPHDEPDDTLTDQSAAARSWRHRIQLLTKFGKDQMITT</sequence>
<dbReference type="AlphaFoldDB" id="A0A9D3Z1C2"/>
<evidence type="ECO:0000313" key="3">
    <source>
        <dbReference type="Proteomes" id="UP000828390"/>
    </source>
</evidence>
<keyword evidence="3" id="KW-1185">Reference proteome</keyword>